<evidence type="ECO:0000313" key="3">
    <source>
        <dbReference type="Proteomes" id="UP000225706"/>
    </source>
</evidence>
<evidence type="ECO:0000313" key="2">
    <source>
        <dbReference type="EMBL" id="PFX21531.1"/>
    </source>
</evidence>
<organism evidence="2 3">
    <name type="scientific">Stylophora pistillata</name>
    <name type="common">Smooth cauliflower coral</name>
    <dbReference type="NCBI Taxonomy" id="50429"/>
    <lineage>
        <taxon>Eukaryota</taxon>
        <taxon>Metazoa</taxon>
        <taxon>Cnidaria</taxon>
        <taxon>Anthozoa</taxon>
        <taxon>Hexacorallia</taxon>
        <taxon>Scleractinia</taxon>
        <taxon>Astrocoeniina</taxon>
        <taxon>Pocilloporidae</taxon>
        <taxon>Stylophora</taxon>
    </lineage>
</organism>
<feature type="compositionally biased region" description="Basic residues" evidence="1">
    <location>
        <begin position="251"/>
        <end position="260"/>
    </location>
</feature>
<comment type="caution">
    <text evidence="2">The sequence shown here is derived from an EMBL/GenBank/DDBJ whole genome shotgun (WGS) entry which is preliminary data.</text>
</comment>
<feature type="region of interest" description="Disordered" evidence="1">
    <location>
        <begin position="207"/>
        <end position="260"/>
    </location>
</feature>
<protein>
    <submittedName>
        <fullName evidence="2">Uncharacterized protein</fullName>
    </submittedName>
</protein>
<sequence length="260" mass="29117">MYTISCSTCDEEGIICDDCKTLGYASPNTLKRKCKLCQLDDLPCSRMHELSWISDSEASQRAYSTVLQGKNPKAPIPDPPHVLKLGNNSGLNIIDIKQILNKSFALLQLEANDADVEPGKGEASSQTSPSRKVKPFFQAILREDLHRSNDGVFERTMHINWLEPSEEDPLVYTVGNEDNNNPPQCILDNATLVQDGEKFLLSRNEEQRLKNLANGSDEDDYESSGEKESDGDNREDDDDQPTRFEAGSSRSGRRVTRFVF</sequence>
<reference evidence="3" key="1">
    <citation type="journal article" date="2017" name="bioRxiv">
        <title>Comparative analysis of the genomes of Stylophora pistillata and Acropora digitifera provides evidence for extensive differences between species of corals.</title>
        <authorList>
            <person name="Voolstra C.R."/>
            <person name="Li Y."/>
            <person name="Liew Y.J."/>
            <person name="Baumgarten S."/>
            <person name="Zoccola D."/>
            <person name="Flot J.-F."/>
            <person name="Tambutte S."/>
            <person name="Allemand D."/>
            <person name="Aranda M."/>
        </authorList>
    </citation>
    <scope>NUCLEOTIDE SEQUENCE [LARGE SCALE GENOMIC DNA]</scope>
</reference>
<dbReference type="Proteomes" id="UP000225706">
    <property type="component" value="Unassembled WGS sequence"/>
</dbReference>
<evidence type="ECO:0000256" key="1">
    <source>
        <dbReference type="SAM" id="MobiDB-lite"/>
    </source>
</evidence>
<dbReference type="EMBL" id="LSMT01000273">
    <property type="protein sequence ID" value="PFX21531.1"/>
    <property type="molecule type" value="Genomic_DNA"/>
</dbReference>
<keyword evidence="3" id="KW-1185">Reference proteome</keyword>
<accession>A0A2B4RVA6</accession>
<dbReference type="OrthoDB" id="5984329at2759"/>
<gene>
    <name evidence="2" type="ORF">AWC38_SpisGene13985</name>
</gene>
<name>A0A2B4RVA6_STYPI</name>
<proteinExistence type="predicted"/>
<dbReference type="AlphaFoldDB" id="A0A2B4RVA6"/>